<reference evidence="6" key="2">
    <citation type="submission" date="2018-05" db="EMBL/GenBank/DDBJ databases">
        <title>Effector identification in a new, highly contiguous assembly of the strawberry crown rot pathogen Phytophthora cactorum.</title>
        <authorList>
            <person name="Armitage A.D."/>
            <person name="Nellist C.F."/>
            <person name="Bates H."/>
            <person name="Vickerstaff R.J."/>
            <person name="Harrison R.J."/>
        </authorList>
    </citation>
    <scope>NUCLEOTIDE SEQUENCE</scope>
    <source>
        <strain evidence="2">15-7</strain>
        <strain evidence="3">4032</strain>
        <strain evidence="4">4040</strain>
        <strain evidence="5">P415</strain>
        <strain evidence="6">P421</strain>
    </source>
</reference>
<dbReference type="Proteomes" id="UP000760860">
    <property type="component" value="Unassembled WGS sequence"/>
</dbReference>
<dbReference type="EMBL" id="RCMG01000232">
    <property type="protein sequence ID" value="KAG2858985.1"/>
    <property type="molecule type" value="Genomic_DNA"/>
</dbReference>
<proteinExistence type="predicted"/>
<evidence type="ECO:0000256" key="1">
    <source>
        <dbReference type="SAM" id="MobiDB-lite"/>
    </source>
</evidence>
<evidence type="ECO:0000313" key="3">
    <source>
        <dbReference type="EMBL" id="KAG2925643.1"/>
    </source>
</evidence>
<dbReference type="AlphaFoldDB" id="A0A329SFQ8"/>
<dbReference type="OrthoDB" id="75708at2759"/>
<evidence type="ECO:0000313" key="5">
    <source>
        <dbReference type="EMBL" id="KAG2985395.1"/>
    </source>
</evidence>
<protein>
    <submittedName>
        <fullName evidence="7">Uncharacterized protein</fullName>
    </submittedName>
</protein>
<feature type="compositionally biased region" description="Basic and acidic residues" evidence="1">
    <location>
        <begin position="211"/>
        <end position="221"/>
    </location>
</feature>
<feature type="region of interest" description="Disordered" evidence="1">
    <location>
        <begin position="1"/>
        <end position="26"/>
    </location>
</feature>
<evidence type="ECO:0000313" key="6">
    <source>
        <dbReference type="EMBL" id="KAG3222340.1"/>
    </source>
</evidence>
<dbReference type="STRING" id="29920.A0A329SFQ8"/>
<organism evidence="7 8">
    <name type="scientific">Phytophthora cactorum</name>
    <dbReference type="NCBI Taxonomy" id="29920"/>
    <lineage>
        <taxon>Eukaryota</taxon>
        <taxon>Sar</taxon>
        <taxon>Stramenopiles</taxon>
        <taxon>Oomycota</taxon>
        <taxon>Peronosporomycetes</taxon>
        <taxon>Peronosporales</taxon>
        <taxon>Peronosporaceae</taxon>
        <taxon>Phytophthora</taxon>
    </lineage>
</organism>
<dbReference type="EMBL" id="RCMI01000207">
    <property type="protein sequence ID" value="KAG2925643.1"/>
    <property type="molecule type" value="Genomic_DNA"/>
</dbReference>
<dbReference type="EMBL" id="RCMV01000185">
    <property type="protein sequence ID" value="KAG3222340.1"/>
    <property type="molecule type" value="Genomic_DNA"/>
</dbReference>
<dbReference type="EMBL" id="RCMK01000224">
    <property type="protein sequence ID" value="KAG2942789.1"/>
    <property type="molecule type" value="Genomic_DNA"/>
</dbReference>
<feature type="compositionally biased region" description="Basic and acidic residues" evidence="1">
    <location>
        <begin position="174"/>
        <end position="198"/>
    </location>
</feature>
<name>A0A329SFQ8_9STRA</name>
<evidence type="ECO:0000313" key="7">
    <source>
        <dbReference type="EMBL" id="RAW35634.1"/>
    </source>
</evidence>
<dbReference type="VEuPathDB" id="FungiDB:PC110_g8060"/>
<dbReference type="Proteomes" id="UP000736787">
    <property type="component" value="Unassembled WGS sequence"/>
</dbReference>
<reference evidence="7 8" key="1">
    <citation type="submission" date="2018-01" db="EMBL/GenBank/DDBJ databases">
        <title>Draft genome of the strawberry crown rot pathogen Phytophthora cactorum.</title>
        <authorList>
            <person name="Armitage A.D."/>
            <person name="Lysoe E."/>
            <person name="Nellist C.F."/>
            <person name="Harrison R.J."/>
            <person name="Brurberg M.B."/>
        </authorList>
    </citation>
    <scope>NUCLEOTIDE SEQUENCE [LARGE SCALE GENOMIC DNA]</scope>
    <source>
        <strain evidence="7 8">10300</strain>
    </source>
</reference>
<gene>
    <name evidence="7" type="ORF">PC110_g8060</name>
    <name evidence="2" type="ORF">PC113_g9322</name>
    <name evidence="3" type="ORF">PC115_g8176</name>
    <name evidence="4" type="ORF">PC117_g9647</name>
    <name evidence="5" type="ORF">PC118_g8357</name>
    <name evidence="6" type="ORF">PC129_g6953</name>
</gene>
<dbReference type="Proteomes" id="UP000735874">
    <property type="component" value="Unassembled WGS sequence"/>
</dbReference>
<comment type="caution">
    <text evidence="7">The sequence shown here is derived from an EMBL/GenBank/DDBJ whole genome shotgun (WGS) entry which is preliminary data.</text>
</comment>
<feature type="region of interest" description="Disordered" evidence="1">
    <location>
        <begin position="51"/>
        <end position="225"/>
    </location>
</feature>
<dbReference type="Proteomes" id="UP000774804">
    <property type="component" value="Unassembled WGS sequence"/>
</dbReference>
<evidence type="ECO:0000313" key="8">
    <source>
        <dbReference type="Proteomes" id="UP000251314"/>
    </source>
</evidence>
<keyword evidence="8" id="KW-1185">Reference proteome</keyword>
<dbReference type="EMBL" id="RCML01000213">
    <property type="protein sequence ID" value="KAG2985395.1"/>
    <property type="molecule type" value="Genomic_DNA"/>
</dbReference>
<dbReference type="Proteomes" id="UP000251314">
    <property type="component" value="Unassembled WGS sequence"/>
</dbReference>
<evidence type="ECO:0000313" key="4">
    <source>
        <dbReference type="EMBL" id="KAG2942789.1"/>
    </source>
</evidence>
<accession>A0A329SFQ8</accession>
<dbReference type="PROSITE" id="PS50096">
    <property type="entry name" value="IQ"/>
    <property type="match status" value="1"/>
</dbReference>
<sequence length="1252" mass="140435">MDPLQHLVAPRRPLPSPRTKARDGVSKNVFTLPVIHQFEPVLASSPKSYMVANASKKRKESAESVPTGIGAPPVISTQPQRPKSREGVGSSRGLRPQPPTGVSSRTDVDIYRYSQGTEQRMSIKPLFEQRRDSGTRPASTKRKTNRGDNAPTESNSMADELDDGRFVVSQSENEDNRGLLDEESEVVHDNSNQEDRKPSSPSPADCIGASIRDEQDLREKEDEGQEIEVGCLREDKTGNEGPSLVRKLNISSCYEPFLQTEGPKLIWLREIVVAASTTTTNPSIDHQPVIRALKSDILVYKTLGKDLRTLGGTNVLVTVLLSSRGDAHITCQVEGDSDERIVAINSFDLDNSKVLRQDLPVFTPKWADWIITRVRCDSRLNFYLDLTDAEGGEKRVIFSENIQVNGAEISVEMFALMTASSLLIYARETTSSSSSAEILLRAEDLRRLAVSLGKWSSEDDTGQDVSTLFDDHDFLSQIATKTNVIQLGMSWAEYAGDIEDSLVSRVCSTPSTDVCIDVPAITNALISVQLVDSPNYIQDAFKDNNLIGTVALLALAYVENSMLSTLRRFQQQEAVRLNVAAYMQQAATIDSEDAFSERVERNLEAARMSKLREIAIVSILDDMLLDFIAYDCRVELHAAKYSGGFDDHYASKVQAAYRMSTQKRSYEHKRNVRMRAAQTLQALQRGIIARRRYSEMKIEREKYLFYGFRSSLYQATENMKDPRLRARELSTEAERRRHAFLMQVIQGYVTETISDEEFRVSAQLVRDIYNEYGVVVGCSTSFGEVVVSYLDQAPDQALYARVGDSAHDFDSTQKLFSNSQVSAALLLGLRDQYDDTFGLSSSARRESTGVVHRTRQQALGVDVFAPPRWMLKTCLSFQQSNLDRLAGLRLTRKAAGRKSAHLVARDYRCMLSSSFDSFDKCRATWEADIRTRQSQQQTLDTFSVEELAQHCLDLVISCVKDWGIDPDPLFEALNLCGRHCHGKTAIRVVEEKFYAYATRMNELHGKKSVLTLREEISQELEDFEKLLALRCLNMAVDDADTVPTSELLHIMLKGNLDEEYIRHGLSTVLPIACVGEKYELARKMLYAYANVSYGDAFNLICWSCLDVAENVTVEAARFLDKITRPATDNDNTEGAAKKTNHESIAARALYLLTGSQAVRFLQFLAKVAHFNKSIQKRVLAHLAPYADKYEMHRLTSAICSLEDFSIVTQLFDKYFSIDAVRSCTAIWTQYATLFGDSKSSNAMNDIKEQVEL</sequence>
<dbReference type="Proteomes" id="UP000697107">
    <property type="component" value="Unassembled WGS sequence"/>
</dbReference>
<dbReference type="EMBL" id="MJFZ01000162">
    <property type="protein sequence ID" value="RAW35634.1"/>
    <property type="molecule type" value="Genomic_DNA"/>
</dbReference>
<evidence type="ECO:0000313" key="2">
    <source>
        <dbReference type="EMBL" id="KAG2858985.1"/>
    </source>
</evidence>